<protein>
    <submittedName>
        <fullName evidence="2">Uncharacterized protein</fullName>
    </submittedName>
</protein>
<feature type="compositionally biased region" description="Polar residues" evidence="1">
    <location>
        <begin position="1"/>
        <end position="16"/>
    </location>
</feature>
<feature type="region of interest" description="Disordered" evidence="1">
    <location>
        <begin position="104"/>
        <end position="124"/>
    </location>
</feature>
<dbReference type="EMBL" id="JACASF010000001">
    <property type="protein sequence ID" value="KAF6501007.1"/>
    <property type="molecule type" value="Genomic_DNA"/>
</dbReference>
<reference evidence="2 3" key="1">
    <citation type="journal article" date="2020" name="Nature">
        <title>Six reference-quality genomes reveal evolution of bat adaptations.</title>
        <authorList>
            <person name="Jebb D."/>
            <person name="Huang Z."/>
            <person name="Pippel M."/>
            <person name="Hughes G.M."/>
            <person name="Lavrichenko K."/>
            <person name="Devanna P."/>
            <person name="Winkler S."/>
            <person name="Jermiin L.S."/>
            <person name="Skirmuntt E.C."/>
            <person name="Katzourakis A."/>
            <person name="Burkitt-Gray L."/>
            <person name="Ray D.A."/>
            <person name="Sullivan K.A.M."/>
            <person name="Roscito J.G."/>
            <person name="Kirilenko B.M."/>
            <person name="Davalos L.M."/>
            <person name="Corthals A.P."/>
            <person name="Power M.L."/>
            <person name="Jones G."/>
            <person name="Ransome R.D."/>
            <person name="Dechmann D.K.N."/>
            <person name="Locatelli A.G."/>
            <person name="Puechmaille S.J."/>
            <person name="Fedrigo O."/>
            <person name="Jarvis E.D."/>
            <person name="Hiller M."/>
            <person name="Vernes S.C."/>
            <person name="Myers E.W."/>
            <person name="Teeling E.C."/>
        </authorList>
    </citation>
    <scope>NUCLEOTIDE SEQUENCE [LARGE SCALE GENOMIC DNA]</scope>
    <source>
        <strain evidence="2">MMolMol1</strain>
        <tissue evidence="2">Muscle</tissue>
    </source>
</reference>
<dbReference type="Proteomes" id="UP000550707">
    <property type="component" value="Unassembled WGS sequence"/>
</dbReference>
<dbReference type="AlphaFoldDB" id="A0A7J8JVW8"/>
<evidence type="ECO:0000256" key="1">
    <source>
        <dbReference type="SAM" id="MobiDB-lite"/>
    </source>
</evidence>
<organism evidence="2 3">
    <name type="scientific">Molossus molossus</name>
    <name type="common">Pallas' mastiff bat</name>
    <name type="synonym">Vespertilio molossus</name>
    <dbReference type="NCBI Taxonomy" id="27622"/>
    <lineage>
        <taxon>Eukaryota</taxon>
        <taxon>Metazoa</taxon>
        <taxon>Chordata</taxon>
        <taxon>Craniata</taxon>
        <taxon>Vertebrata</taxon>
        <taxon>Euteleostomi</taxon>
        <taxon>Mammalia</taxon>
        <taxon>Eutheria</taxon>
        <taxon>Laurasiatheria</taxon>
        <taxon>Chiroptera</taxon>
        <taxon>Yangochiroptera</taxon>
        <taxon>Molossidae</taxon>
        <taxon>Molossus</taxon>
    </lineage>
</organism>
<proteinExistence type="predicted"/>
<dbReference type="InParanoid" id="A0A7J8JVW8"/>
<evidence type="ECO:0000313" key="2">
    <source>
        <dbReference type="EMBL" id="KAF6501007.1"/>
    </source>
</evidence>
<gene>
    <name evidence="2" type="ORF">HJG59_008004</name>
</gene>
<comment type="caution">
    <text evidence="2">The sequence shown here is derived from an EMBL/GenBank/DDBJ whole genome shotgun (WGS) entry which is preliminary data.</text>
</comment>
<keyword evidence="3" id="KW-1185">Reference proteome</keyword>
<evidence type="ECO:0000313" key="3">
    <source>
        <dbReference type="Proteomes" id="UP000550707"/>
    </source>
</evidence>
<accession>A0A7J8JVW8</accession>
<feature type="region of interest" description="Disordered" evidence="1">
    <location>
        <begin position="1"/>
        <end position="28"/>
    </location>
</feature>
<feature type="compositionally biased region" description="Basic and acidic residues" evidence="1">
    <location>
        <begin position="114"/>
        <end position="124"/>
    </location>
</feature>
<name>A0A7J8JVW8_MOLMO</name>
<sequence>MCWQRNNPSNTMNNQAKLGAQKENGKSPEIKFKVMENSDLPDREFKIAIMKILNNIQENSERKFVSSEIKSINKRNTLPKRPKLKRNQTEILKLKHSIKMMRNALESTGNRANQMEERISKLED</sequence>